<keyword evidence="4" id="KW-0560">Oxidoreductase</keyword>
<gene>
    <name evidence="9" type="ORF">A0U92_02475</name>
</gene>
<dbReference type="GO" id="GO:0046872">
    <property type="term" value="F:metal ion binding"/>
    <property type="evidence" value="ECO:0007669"/>
    <property type="project" value="UniProtKB-KW"/>
</dbReference>
<evidence type="ECO:0000259" key="8">
    <source>
        <dbReference type="Pfam" id="PF22290"/>
    </source>
</evidence>
<evidence type="ECO:0000313" key="9">
    <source>
        <dbReference type="EMBL" id="AQS83823.1"/>
    </source>
</evidence>
<sequence>MGTSELPYRPLTFDTDGRRHLFVRENGMLAFPEGVRPAVFEVWTIEHSSLVKVEPDTGDVQMRSTADLLERLVHRLAREKVGLRLYAAGRPDFLAKVAKVADEAGLCSGEIMLGEPVGPERRVFCVHCDTLHDGVSGDTLMCQGCGTKLSVRNHYSRALGAYMGGGEPAVVIAAMEAVAHG</sequence>
<dbReference type="NCBIfam" id="NF041259">
    <property type="entry name" value="mono_DmmA_fam"/>
    <property type="match status" value="1"/>
</dbReference>
<dbReference type="GO" id="GO:0016491">
    <property type="term" value="F:oxidoreductase activity"/>
    <property type="evidence" value="ECO:0007669"/>
    <property type="project" value="UniProtKB-KW"/>
</dbReference>
<accession>A0A1U9KDC7</accession>
<keyword evidence="3" id="KW-0479">Metal-binding</keyword>
<dbReference type="RefSeq" id="WP_077811865.1">
    <property type="nucleotide sequence ID" value="NZ_CP014692.1"/>
</dbReference>
<evidence type="ECO:0000256" key="6">
    <source>
        <dbReference type="ARBA" id="ARBA00023014"/>
    </source>
</evidence>
<dbReference type="EMBL" id="CP014692">
    <property type="protein sequence ID" value="AQS83823.1"/>
    <property type="molecule type" value="Genomic_DNA"/>
</dbReference>
<keyword evidence="5" id="KW-0408">Iron</keyword>
<evidence type="ECO:0000259" key="7">
    <source>
        <dbReference type="Pfam" id="PF22289"/>
    </source>
</evidence>
<reference evidence="9 10" key="1">
    <citation type="submission" date="2016-03" db="EMBL/GenBank/DDBJ databases">
        <title>Acetic acid bacteria sequencing.</title>
        <authorList>
            <person name="Brandt J."/>
            <person name="Jakob F."/>
            <person name="Vogel R.F."/>
        </authorList>
    </citation>
    <scope>NUCLEOTIDE SEQUENCE [LARGE SCALE GENOMIC DNA]</scope>
    <source>
        <strain evidence="9 10">TMW2.1153</strain>
    </source>
</reference>
<keyword evidence="2" id="KW-0001">2Fe-2S</keyword>
<name>A0A1U9KDC7_ACEAC</name>
<evidence type="ECO:0000256" key="3">
    <source>
        <dbReference type="ARBA" id="ARBA00022723"/>
    </source>
</evidence>
<dbReference type="OrthoDB" id="6955242at2"/>
<feature type="domain" description="Dimethylamine monooxygenase subunit DmmA-like N-terminal" evidence="8">
    <location>
        <begin position="60"/>
        <end position="110"/>
    </location>
</feature>
<dbReference type="InterPro" id="IPR054582">
    <property type="entry name" value="DmmA-like_N"/>
</dbReference>
<evidence type="ECO:0000313" key="10">
    <source>
        <dbReference type="Proteomes" id="UP000188937"/>
    </source>
</evidence>
<dbReference type="Pfam" id="PF22290">
    <property type="entry name" value="DmmA-like_N"/>
    <property type="match status" value="1"/>
</dbReference>
<evidence type="ECO:0000256" key="2">
    <source>
        <dbReference type="ARBA" id="ARBA00022714"/>
    </source>
</evidence>
<dbReference type="AlphaFoldDB" id="A0A1U9KDC7"/>
<dbReference type="STRING" id="435.A0U92_02475"/>
<keyword evidence="10" id="KW-1185">Reference proteome</keyword>
<dbReference type="GO" id="GO:0051537">
    <property type="term" value="F:2 iron, 2 sulfur cluster binding"/>
    <property type="evidence" value="ECO:0007669"/>
    <property type="project" value="UniProtKB-KW"/>
</dbReference>
<evidence type="ECO:0000256" key="4">
    <source>
        <dbReference type="ARBA" id="ARBA00023002"/>
    </source>
</evidence>
<protein>
    <submittedName>
        <fullName evidence="9">Uncharacterized protein</fullName>
    </submittedName>
</protein>
<evidence type="ECO:0000256" key="1">
    <source>
        <dbReference type="ARBA" id="ARBA00022630"/>
    </source>
</evidence>
<keyword evidence="6" id="KW-0411">Iron-sulfur</keyword>
<keyword evidence="1" id="KW-0285">Flavoprotein</keyword>
<feature type="domain" description="Dimethylamine monooxygenase subunit DmmA-like C-terminal" evidence="7">
    <location>
        <begin position="122"/>
        <end position="164"/>
    </location>
</feature>
<evidence type="ECO:0000256" key="5">
    <source>
        <dbReference type="ARBA" id="ARBA00023004"/>
    </source>
</evidence>
<dbReference type="Pfam" id="PF22289">
    <property type="entry name" value="DmmA-like_C"/>
    <property type="match status" value="1"/>
</dbReference>
<dbReference type="Proteomes" id="UP000188937">
    <property type="component" value="Chromosome"/>
</dbReference>
<proteinExistence type="predicted"/>
<dbReference type="KEGG" id="aace:A0U92_02475"/>
<organism evidence="9 10">
    <name type="scientific">Acetobacter aceti</name>
    <dbReference type="NCBI Taxonomy" id="435"/>
    <lineage>
        <taxon>Bacteria</taxon>
        <taxon>Pseudomonadati</taxon>
        <taxon>Pseudomonadota</taxon>
        <taxon>Alphaproteobacteria</taxon>
        <taxon>Acetobacterales</taxon>
        <taxon>Acetobacteraceae</taxon>
        <taxon>Acetobacter</taxon>
        <taxon>Acetobacter subgen. Acetobacter</taxon>
    </lineage>
</organism>
<dbReference type="InterPro" id="IPR048037">
    <property type="entry name" value="DmmA-like_C"/>
</dbReference>